<dbReference type="SUPFAM" id="SSF53335">
    <property type="entry name" value="S-adenosyl-L-methionine-dependent methyltransferases"/>
    <property type="match status" value="1"/>
</dbReference>
<dbReference type="PANTHER" id="PTHR43667">
    <property type="entry name" value="CYCLOPROPANE-FATTY-ACYL-PHOSPHOLIPID SYNTHASE"/>
    <property type="match status" value="1"/>
</dbReference>
<dbReference type="PANTHER" id="PTHR43667:SF1">
    <property type="entry name" value="CYCLOPROPANE-FATTY-ACYL-PHOSPHOLIPID SYNTHASE"/>
    <property type="match status" value="1"/>
</dbReference>
<evidence type="ECO:0000313" key="8">
    <source>
        <dbReference type="Proteomes" id="UP001155128"/>
    </source>
</evidence>
<keyword evidence="4" id="KW-0949">S-adenosyl-L-methionine</keyword>
<dbReference type="InterPro" id="IPR057206">
    <property type="entry name" value="DUF7884"/>
</dbReference>
<evidence type="ECO:0000256" key="1">
    <source>
        <dbReference type="ARBA" id="ARBA00010815"/>
    </source>
</evidence>
<organism evidence="7 8">
    <name type="scientific">Sphingomicrobium sediminis</name>
    <dbReference type="NCBI Taxonomy" id="2950949"/>
    <lineage>
        <taxon>Bacteria</taxon>
        <taxon>Pseudomonadati</taxon>
        <taxon>Pseudomonadota</taxon>
        <taxon>Alphaproteobacteria</taxon>
        <taxon>Sphingomonadales</taxon>
        <taxon>Sphingomonadaceae</taxon>
        <taxon>Sphingomicrobium</taxon>
    </lineage>
</organism>
<dbReference type="GO" id="GO:0008610">
    <property type="term" value="P:lipid biosynthetic process"/>
    <property type="evidence" value="ECO:0007669"/>
    <property type="project" value="InterPro"/>
</dbReference>
<feature type="domain" description="DUF7884" evidence="6">
    <location>
        <begin position="11"/>
        <end position="83"/>
    </location>
</feature>
<evidence type="ECO:0000259" key="6">
    <source>
        <dbReference type="Pfam" id="PF25371"/>
    </source>
</evidence>
<accession>A0A9X2J3D6</accession>
<reference evidence="7" key="1">
    <citation type="submission" date="2022-06" db="EMBL/GenBank/DDBJ databases">
        <title>Sphingomicrobium sedimins sp. nov., a marine bacterium isolated from tidal flat.</title>
        <authorList>
            <person name="Kim C.-H."/>
            <person name="Yoo Y."/>
            <person name="Kim J.-J."/>
        </authorList>
    </citation>
    <scope>NUCLEOTIDE SEQUENCE</scope>
    <source>
        <strain evidence="7">GRR-S6-50</strain>
    </source>
</reference>
<dbReference type="Pfam" id="PF02353">
    <property type="entry name" value="CMAS"/>
    <property type="match status" value="1"/>
</dbReference>
<name>A0A9X2J3D6_9SPHN</name>
<keyword evidence="3" id="KW-0808">Transferase</keyword>
<evidence type="ECO:0000256" key="5">
    <source>
        <dbReference type="ARBA" id="ARBA00023098"/>
    </source>
</evidence>
<evidence type="ECO:0000256" key="3">
    <source>
        <dbReference type="ARBA" id="ARBA00022679"/>
    </source>
</evidence>
<dbReference type="GO" id="GO:0008168">
    <property type="term" value="F:methyltransferase activity"/>
    <property type="evidence" value="ECO:0007669"/>
    <property type="project" value="UniProtKB-KW"/>
</dbReference>
<dbReference type="CDD" id="cd02440">
    <property type="entry name" value="AdoMet_MTases"/>
    <property type="match status" value="1"/>
</dbReference>
<dbReference type="PIRSF" id="PIRSF003085">
    <property type="entry name" value="CMAS"/>
    <property type="match status" value="1"/>
</dbReference>
<keyword evidence="5" id="KW-0443">Lipid metabolism</keyword>
<dbReference type="AlphaFoldDB" id="A0A9X2J3D6"/>
<comment type="caution">
    <text evidence="7">The sequence shown here is derived from an EMBL/GenBank/DDBJ whole genome shotgun (WGS) entry which is preliminary data.</text>
</comment>
<dbReference type="Gene3D" id="3.40.50.150">
    <property type="entry name" value="Vaccinia Virus protein VP39"/>
    <property type="match status" value="1"/>
</dbReference>
<dbReference type="Pfam" id="PF25371">
    <property type="entry name" value="DUF7884"/>
    <property type="match status" value="1"/>
</dbReference>
<dbReference type="InterPro" id="IPR050723">
    <property type="entry name" value="CFA/CMAS"/>
</dbReference>
<evidence type="ECO:0000313" key="7">
    <source>
        <dbReference type="EMBL" id="MCM8557950.1"/>
    </source>
</evidence>
<dbReference type="EMBL" id="JAMSHT010000001">
    <property type="protein sequence ID" value="MCM8557950.1"/>
    <property type="molecule type" value="Genomic_DNA"/>
</dbReference>
<gene>
    <name evidence="7" type="ORF">NDO55_08970</name>
</gene>
<evidence type="ECO:0000256" key="2">
    <source>
        <dbReference type="ARBA" id="ARBA00022603"/>
    </source>
</evidence>
<keyword evidence="2" id="KW-0489">Methyltransferase</keyword>
<dbReference type="Proteomes" id="UP001155128">
    <property type="component" value="Unassembled WGS sequence"/>
</dbReference>
<dbReference type="RefSeq" id="WP_252114462.1">
    <property type="nucleotide sequence ID" value="NZ_JAMSHT010000001.1"/>
</dbReference>
<dbReference type="InterPro" id="IPR029063">
    <property type="entry name" value="SAM-dependent_MTases_sf"/>
</dbReference>
<dbReference type="GO" id="GO:0032259">
    <property type="term" value="P:methylation"/>
    <property type="evidence" value="ECO:0007669"/>
    <property type="project" value="UniProtKB-KW"/>
</dbReference>
<dbReference type="InterPro" id="IPR003333">
    <property type="entry name" value="CMAS"/>
</dbReference>
<comment type="similarity">
    <text evidence="1">Belongs to the CFA/CMAS family.</text>
</comment>
<proteinExistence type="inferred from homology"/>
<keyword evidence="8" id="KW-1185">Reference proteome</keyword>
<protein>
    <submittedName>
        <fullName evidence="7">Cyclopropane-fatty-acyl-phospholipid synthase family protein</fullName>
    </submittedName>
</protein>
<evidence type="ECO:0000256" key="4">
    <source>
        <dbReference type="ARBA" id="ARBA00022691"/>
    </source>
</evidence>
<sequence length="410" mass="46461">MSLLKKLADKHLTSGTIRLVKPDGSEETLGTGERSLSVRLVDNGVLGELARNPRLALGETFMDGRLIIEDGSILDLLEIVQKSNRWEDGGLGATFIARSNALKKAQRWLRRNNPVTSRKNVAHHYDLGNDLYALFLDERRQYSCGYVTDEGADLEKIQADKLAHIAAKLYLREGDHVLDIGSGWGGMAIYLHRVAGVKVTGVTLSVEQLDYARKAAQKAGVSEHVRFELTDYRSLTGTYDRIVSVGMFEHVGEAHYDEFYTTCRRLLKDDGVMLLHTIGKFGQASGPDPFTDKYIFPGYHIPSLSQMVEASEKARLISSDVETLRLHYAHTLRHWLAHTEANEAEIVRMHDERFYRLWLYYLAGGVVMFEDGGACNYQVQYVKDRRALPITRDYMAETEKLYRQRDAERA</sequence>